<evidence type="ECO:0000256" key="1">
    <source>
        <dbReference type="SAM" id="SignalP"/>
    </source>
</evidence>
<sequence length="104" mass="11160">MKIRTVLSALAATSSLILIALPGQASAFTIPNYHVTQAQIDSLQAGASANDVIEALGKPEDTASWRDGTRSMVYETYDNADGNRRVYVDLDSSGKMIDVEVLTP</sequence>
<accession>A0ABU6K631</accession>
<proteinExistence type="predicted"/>
<name>A0ABU6K631_9RHOO</name>
<comment type="caution">
    <text evidence="2">The sequence shown here is derived from an EMBL/GenBank/DDBJ whole genome shotgun (WGS) entry which is preliminary data.</text>
</comment>
<organism evidence="2 3">
    <name type="scientific">Uliginosibacterium silvisoli</name>
    <dbReference type="NCBI Taxonomy" id="3114758"/>
    <lineage>
        <taxon>Bacteria</taxon>
        <taxon>Pseudomonadati</taxon>
        <taxon>Pseudomonadota</taxon>
        <taxon>Betaproteobacteria</taxon>
        <taxon>Rhodocyclales</taxon>
        <taxon>Zoogloeaceae</taxon>
        <taxon>Uliginosibacterium</taxon>
    </lineage>
</organism>
<feature type="signal peptide" evidence="1">
    <location>
        <begin position="1"/>
        <end position="27"/>
    </location>
</feature>
<evidence type="ECO:0000313" key="2">
    <source>
        <dbReference type="EMBL" id="MEC5386445.1"/>
    </source>
</evidence>
<dbReference type="Proteomes" id="UP001331561">
    <property type="component" value="Unassembled WGS sequence"/>
</dbReference>
<evidence type="ECO:0008006" key="4">
    <source>
        <dbReference type="Google" id="ProtNLM"/>
    </source>
</evidence>
<gene>
    <name evidence="2" type="ORF">VVD49_11975</name>
</gene>
<feature type="chain" id="PRO_5046472947" description="PepSY domain-containing protein" evidence="1">
    <location>
        <begin position="28"/>
        <end position="104"/>
    </location>
</feature>
<keyword evidence="1" id="KW-0732">Signal</keyword>
<dbReference type="RefSeq" id="WP_327599411.1">
    <property type="nucleotide sequence ID" value="NZ_JAYXHS010000002.1"/>
</dbReference>
<protein>
    <recommendedName>
        <fullName evidence="4">PepSY domain-containing protein</fullName>
    </recommendedName>
</protein>
<evidence type="ECO:0000313" key="3">
    <source>
        <dbReference type="Proteomes" id="UP001331561"/>
    </source>
</evidence>
<reference evidence="2 3" key="1">
    <citation type="submission" date="2024-01" db="EMBL/GenBank/DDBJ databases">
        <title>Uliginosibacterium soil sp. nov.</title>
        <authorList>
            <person name="Lv Y."/>
        </authorList>
    </citation>
    <scope>NUCLEOTIDE SEQUENCE [LARGE SCALE GENOMIC DNA]</scope>
    <source>
        <strain evidence="2 3">H3</strain>
    </source>
</reference>
<keyword evidence="3" id="KW-1185">Reference proteome</keyword>
<dbReference type="EMBL" id="JAYXHS010000002">
    <property type="protein sequence ID" value="MEC5386445.1"/>
    <property type="molecule type" value="Genomic_DNA"/>
</dbReference>